<comment type="similarity">
    <text evidence="2">Belongs to the ABC transporter superfamily. ABCG family. PDR (TC 3.A.1.205) subfamily.</text>
</comment>
<feature type="transmembrane region" description="Helical" evidence="11">
    <location>
        <begin position="639"/>
        <end position="661"/>
    </location>
</feature>
<keyword evidence="7" id="KW-0067">ATP-binding</keyword>
<dbReference type="VEuPathDB" id="FungiDB:C5L36_0C11740"/>
<evidence type="ECO:0000256" key="8">
    <source>
        <dbReference type="ARBA" id="ARBA00022989"/>
    </source>
</evidence>
<evidence type="ECO:0000256" key="5">
    <source>
        <dbReference type="ARBA" id="ARBA00022737"/>
    </source>
</evidence>
<dbReference type="GO" id="GO:0016020">
    <property type="term" value="C:membrane"/>
    <property type="evidence" value="ECO:0007669"/>
    <property type="project" value="UniProtKB-SubCell"/>
</dbReference>
<keyword evidence="3" id="KW-0813">Transport</keyword>
<feature type="transmembrane region" description="Helical" evidence="11">
    <location>
        <begin position="1214"/>
        <end position="1236"/>
    </location>
</feature>
<dbReference type="Gene3D" id="3.40.50.300">
    <property type="entry name" value="P-loop containing nucleotide triphosphate hydrolases"/>
    <property type="match status" value="2"/>
</dbReference>
<evidence type="ECO:0000313" key="14">
    <source>
        <dbReference type="Proteomes" id="UP000195871"/>
    </source>
</evidence>
<feature type="transmembrane region" description="Helical" evidence="11">
    <location>
        <begin position="525"/>
        <end position="546"/>
    </location>
</feature>
<evidence type="ECO:0000256" key="1">
    <source>
        <dbReference type="ARBA" id="ARBA00004141"/>
    </source>
</evidence>
<evidence type="ECO:0000256" key="3">
    <source>
        <dbReference type="ARBA" id="ARBA00022448"/>
    </source>
</evidence>
<dbReference type="InterPro" id="IPR034003">
    <property type="entry name" value="ABCG_PDR_2"/>
</dbReference>
<dbReference type="InterPro" id="IPR017871">
    <property type="entry name" value="ABC_transporter-like_CS"/>
</dbReference>
<proteinExistence type="inferred from homology"/>
<name>A0A1Z8JW76_PICKU</name>
<keyword evidence="6" id="KW-0547">Nucleotide-binding</keyword>
<dbReference type="GO" id="GO:0016887">
    <property type="term" value="F:ATP hydrolysis activity"/>
    <property type="evidence" value="ECO:0007669"/>
    <property type="project" value="InterPro"/>
</dbReference>
<feature type="transmembrane region" description="Helical" evidence="11">
    <location>
        <begin position="667"/>
        <end position="687"/>
    </location>
</feature>
<feature type="transmembrane region" description="Helical" evidence="11">
    <location>
        <begin position="1358"/>
        <end position="1378"/>
    </location>
</feature>
<feature type="region of interest" description="Disordered" evidence="10">
    <location>
        <begin position="1"/>
        <end position="43"/>
    </location>
</feature>
<feature type="region of interest" description="Disordered" evidence="10">
    <location>
        <begin position="844"/>
        <end position="869"/>
    </location>
</feature>
<feature type="compositionally biased region" description="Polar residues" evidence="10">
    <location>
        <begin position="23"/>
        <end position="32"/>
    </location>
</feature>
<keyword evidence="4 11" id="KW-0812">Transmembrane</keyword>
<feature type="transmembrane region" description="Helical" evidence="11">
    <location>
        <begin position="555"/>
        <end position="575"/>
    </location>
</feature>
<dbReference type="PROSITE" id="PS00211">
    <property type="entry name" value="ABC_TRANSPORTER_1"/>
    <property type="match status" value="1"/>
</dbReference>
<dbReference type="InterPro" id="IPR013525">
    <property type="entry name" value="ABC2_TM"/>
</dbReference>
<feature type="domain" description="ABC transporter" evidence="12">
    <location>
        <begin position="881"/>
        <end position="1124"/>
    </location>
</feature>
<evidence type="ECO:0000256" key="2">
    <source>
        <dbReference type="ARBA" id="ARBA00006012"/>
    </source>
</evidence>
<feature type="domain" description="ABC transporter" evidence="12">
    <location>
        <begin position="167"/>
        <end position="415"/>
    </location>
</feature>
<dbReference type="GO" id="GO:1990961">
    <property type="term" value="P:xenobiotic detoxification by transmembrane export across the plasma membrane"/>
    <property type="evidence" value="ECO:0007669"/>
    <property type="project" value="UniProtKB-ARBA"/>
</dbReference>
<accession>A0A1Z8JW76</accession>
<dbReference type="GO" id="GO:0140359">
    <property type="term" value="F:ABC-type transporter activity"/>
    <property type="evidence" value="ECO:0007669"/>
    <property type="project" value="InterPro"/>
</dbReference>
<feature type="transmembrane region" description="Helical" evidence="11">
    <location>
        <begin position="1329"/>
        <end position="1352"/>
    </location>
</feature>
<dbReference type="CDD" id="cd03233">
    <property type="entry name" value="ABCG_PDR_domain1"/>
    <property type="match status" value="1"/>
</dbReference>
<dbReference type="CDD" id="cd03232">
    <property type="entry name" value="ABCG_PDR_domain2"/>
    <property type="match status" value="1"/>
</dbReference>
<dbReference type="InterPro" id="IPR029481">
    <property type="entry name" value="ABC_trans_N"/>
</dbReference>
<feature type="transmembrane region" description="Helical" evidence="11">
    <location>
        <begin position="786"/>
        <end position="804"/>
    </location>
</feature>
<keyword evidence="9 11" id="KW-0472">Membrane</keyword>
<evidence type="ECO:0000256" key="11">
    <source>
        <dbReference type="SAM" id="Phobius"/>
    </source>
</evidence>
<dbReference type="PANTHER" id="PTHR19241">
    <property type="entry name" value="ATP-BINDING CASSETTE TRANSPORTER"/>
    <property type="match status" value="1"/>
</dbReference>
<dbReference type="InterPro" id="IPR003439">
    <property type="entry name" value="ABC_transporter-like_ATP-bd"/>
</dbReference>
<dbReference type="InterPro" id="IPR003593">
    <property type="entry name" value="AAA+_ATPase"/>
</dbReference>
<evidence type="ECO:0000259" key="12">
    <source>
        <dbReference type="PROSITE" id="PS50893"/>
    </source>
</evidence>
<comment type="caution">
    <text evidence="13">The sequence shown here is derived from an EMBL/GenBank/DDBJ whole genome shotgun (WGS) entry which is preliminary data.</text>
</comment>
<evidence type="ECO:0000256" key="9">
    <source>
        <dbReference type="ARBA" id="ARBA00023136"/>
    </source>
</evidence>
<dbReference type="Proteomes" id="UP000195871">
    <property type="component" value="Unassembled WGS sequence"/>
</dbReference>
<dbReference type="GO" id="GO:0005524">
    <property type="term" value="F:ATP binding"/>
    <property type="evidence" value="ECO:0007669"/>
    <property type="project" value="UniProtKB-KW"/>
</dbReference>
<dbReference type="EMBL" id="NHMM01000001">
    <property type="protein sequence ID" value="OUT24801.1"/>
    <property type="molecule type" value="Genomic_DNA"/>
</dbReference>
<dbReference type="Pfam" id="PF14510">
    <property type="entry name" value="ABC_trans_N"/>
    <property type="match status" value="1"/>
</dbReference>
<dbReference type="FunFam" id="3.40.50.300:FF:000054">
    <property type="entry name" value="ABC multidrug transporter atrF"/>
    <property type="match status" value="1"/>
</dbReference>
<dbReference type="Pfam" id="PF19055">
    <property type="entry name" value="ABC2_membrane_7"/>
    <property type="match status" value="1"/>
</dbReference>
<feature type="transmembrane region" description="Helical" evidence="11">
    <location>
        <begin position="1248"/>
        <end position="1267"/>
    </location>
</feature>
<evidence type="ECO:0000256" key="7">
    <source>
        <dbReference type="ARBA" id="ARBA00022840"/>
    </source>
</evidence>
<protein>
    <recommendedName>
        <fullName evidence="12">ABC transporter domain-containing protein</fullName>
    </recommendedName>
</protein>
<evidence type="ECO:0000256" key="4">
    <source>
        <dbReference type="ARBA" id="ARBA00022692"/>
    </source>
</evidence>
<feature type="transmembrane region" description="Helical" evidence="11">
    <location>
        <begin position="1287"/>
        <end position="1317"/>
    </location>
</feature>
<comment type="subcellular location">
    <subcellularLocation>
        <location evidence="1">Membrane</location>
        <topology evidence="1">Multi-pass membrane protein</topology>
    </subcellularLocation>
</comment>
<reference evidence="13 14" key="1">
    <citation type="submission" date="2017-05" db="EMBL/GenBank/DDBJ databases">
        <title>The Genome Sequence of Candida krusei Ckrusei653.</title>
        <authorList>
            <person name="Cuomo C."/>
            <person name="Forche A."/>
            <person name="Young S."/>
            <person name="Abouelleil A."/>
            <person name="Cao P."/>
            <person name="Chapman S."/>
            <person name="Cusick C."/>
            <person name="Shea T."/>
            <person name="Nusbaum C."/>
            <person name="Birren B."/>
        </authorList>
    </citation>
    <scope>NUCLEOTIDE SEQUENCE [LARGE SCALE GENOMIC DNA]</scope>
    <source>
        <strain evidence="13 14">Ckrusei653</strain>
    </source>
</reference>
<feature type="transmembrane region" description="Helical" evidence="11">
    <location>
        <begin position="1482"/>
        <end position="1503"/>
    </location>
</feature>
<evidence type="ECO:0000256" key="6">
    <source>
        <dbReference type="ARBA" id="ARBA00022741"/>
    </source>
</evidence>
<gene>
    <name evidence="13" type="ORF">CAS74_001193</name>
</gene>
<organism evidence="13 14">
    <name type="scientific">Pichia kudriavzevii</name>
    <name type="common">Yeast</name>
    <name type="synonym">Issatchenkia orientalis</name>
    <dbReference type="NCBI Taxonomy" id="4909"/>
    <lineage>
        <taxon>Eukaryota</taxon>
        <taxon>Fungi</taxon>
        <taxon>Dikarya</taxon>
        <taxon>Ascomycota</taxon>
        <taxon>Saccharomycotina</taxon>
        <taxon>Pichiomycetes</taxon>
        <taxon>Pichiales</taxon>
        <taxon>Pichiaceae</taxon>
        <taxon>Pichia</taxon>
    </lineage>
</organism>
<dbReference type="InterPro" id="IPR034001">
    <property type="entry name" value="ABCG_PDR_1"/>
</dbReference>
<dbReference type="Pfam" id="PF00005">
    <property type="entry name" value="ABC_tran"/>
    <property type="match status" value="2"/>
</dbReference>
<keyword evidence="5" id="KW-0677">Repeat</keyword>
<dbReference type="InterPro" id="IPR043926">
    <property type="entry name" value="ABCG_dom"/>
</dbReference>
<dbReference type="Pfam" id="PF01061">
    <property type="entry name" value="ABC2_membrane"/>
    <property type="match status" value="2"/>
</dbReference>
<evidence type="ECO:0000256" key="10">
    <source>
        <dbReference type="SAM" id="MobiDB-lite"/>
    </source>
</evidence>
<evidence type="ECO:0000313" key="13">
    <source>
        <dbReference type="EMBL" id="OUT24801.1"/>
    </source>
</evidence>
<dbReference type="InterPro" id="IPR027417">
    <property type="entry name" value="P-loop_NTPase"/>
</dbReference>
<keyword evidence="8 11" id="KW-1133">Transmembrane helix</keyword>
<dbReference type="SUPFAM" id="SSF52540">
    <property type="entry name" value="P-loop containing nucleoside triphosphate hydrolases"/>
    <property type="match status" value="2"/>
</dbReference>
<dbReference type="Pfam" id="PF06422">
    <property type="entry name" value="PDR_CDR"/>
    <property type="match status" value="1"/>
</dbReference>
<feature type="transmembrane region" description="Helical" evidence="11">
    <location>
        <begin position="607"/>
        <end position="627"/>
    </location>
</feature>
<dbReference type="InterPro" id="IPR010929">
    <property type="entry name" value="PDR_CDR_ABC"/>
</dbReference>
<dbReference type="PROSITE" id="PS50893">
    <property type="entry name" value="ABC_TRANSPORTER_2"/>
    <property type="match status" value="2"/>
</dbReference>
<sequence>MSSVSDSSVGKRDVPSACEKMQHNSSNASDGINSFHPGYQNQNEDFNDEVINIHRAITRESHFNEAIGTNDNQVLQRLSTLSRTLSHMTAADMKSFKIDENDFDLKAILKFMAHKNEENGIKTKNCEVVFKDLTITGKNTSASVVKDVTDVFFPPYAFIRNRIEARRNAFDFKKLPKTRKIVKDATGYLLPGTMTLVLGRPGAGCSSLLKVLSGETKTYIGYEGEISYGGIPSDVMFKDHKNQLIYNPELDVHFPYLTVEETMQFAIGCKTPNIRINNVSRKEYINTIKDLYLTLFGLKHVEKTLVGNDFVRGISGGQRKRVSIAEAMVTKGTVFCFDNATRGLDASTALEFAESLRTSTNITETTSVVTIYQASENIYKLFDYVTVLYLGRQVYFGPIDQAVDFFYRMGYEKPSRQTTPEFLTAVTDPLARNIRAGFKQSEIPQTADEFEQYWKNSPEYADLVRTVDSKLQYANGSETHQNFKDVAVAEKQKWTSSKSPYIINFVEQLKLCCERRFHNLVNNKAYTLTLVFAAVIQSLIIGSLYYNTTEETIGAFSRGGVLFFSCLYFAIMSLAETADLFMDKPILNKQFCYTMYRPSAELIAKQLVSFPVRCLAITCFSLIIYFLSNLKREAGSFFIYYLFVNLIVQAVVSLFTLLASLMPDLSAANGINGITMMSMIVYSSYMIQRPSMWWWFKWFSYCNPVLYAFESMILSEFRGRVMPCSETQLIPSGPSYSSINPLINQVCGFVGAAPSKELYNGRNDVDGMIYLKLAFQYTWGHMWRNFGIMFAFIFGYLSINAILVENYNPIVASSDKLLFIHGANIPTSLLEAIGVTDNTVDPESNAGIKEKSEDEINDEISESRRSTTNLENQKLGSSDIFMWQNVDYVVPYDGEDRKLLDNVQGYVLPGTLTALMGESGAGKTTLLNVLSRRVDVGVVSGDMLINGKPIDSSFERRTGYVQQQDLHIAELTVRESLIFSARLRRPHTVPDKEKIEYVDEVIKILNMEEYSDSITGESGYGLNVEQRKKLSIATELVAKPSLLLFLDEPTSGLDSQSSWAIVQVLKDLARAGQAILCTIHQPSATLFEEFDKLLLLRRGGQTVYFGDIGKNSETLLNYFEQQGARKCSPTENPAEYILEAIGAGSISATEDWNEKWLQSEQCAAVTQEIANLIAETSKLPASDNSELTSKFAAPYIVQFREVFRRTFLQFYRSLPYIMAKFMLFLVGGLLAGFSFWNSKHSVVGMQNVMFACFLAVVVAAPLINQIQEKAIASRELYEVRESKSNTFHWSLLMICQYLTEIPFSIIFSTIYFICWYFPIQLDNSAARCGMWWFTYCIFFQLYYVSLGLAIVYSSPDLPSANVLTGLALNFIISFCGVVQTPKLMPGFWKFMWRLSPFTYFMDNFLSLGLHERVVECSKQEYNYLQPPSGSTCGDYLANYFETNNGYVNNPNATSDCAVCLYRVGDEYLKSVGMSYSHRWRNVGFYCVYIGFNVCAMAGLYYILRVRKMNVTSIAVLKCTAFAYTQSSSDFDIPNFSVFIKTHYCLITAILVYSVI</sequence>
<dbReference type="SMART" id="SM00382">
    <property type="entry name" value="AAA"/>
    <property type="match status" value="2"/>
</dbReference>